<proteinExistence type="predicted"/>
<gene>
    <name evidence="1" type="ORF">FSB64_21730</name>
</gene>
<organism evidence="1 2">
    <name type="scientific">Paraburkholderia youngii</name>
    <dbReference type="NCBI Taxonomy" id="2782701"/>
    <lineage>
        <taxon>Bacteria</taxon>
        <taxon>Pseudomonadati</taxon>
        <taxon>Pseudomonadota</taxon>
        <taxon>Betaproteobacteria</taxon>
        <taxon>Burkholderiales</taxon>
        <taxon>Burkholderiaceae</taxon>
        <taxon>Paraburkholderia</taxon>
    </lineage>
</organism>
<sequence length="130" mass="14434">MKNKFVLIPIAVVGAAVVGFVAFNVVHGALFYENRLATPLKEACMLYGDLAYNAVEVRNGGTSETEYLARIKEYHYVTGKLWNSMLNYGNRERNYATIAGQVAYEDSPLADKNQLRATLFNDCMEAGGVR</sequence>
<name>A0ABX2NQ44_9BURK</name>
<dbReference type="Proteomes" id="UP000821598">
    <property type="component" value="Unassembled WGS sequence"/>
</dbReference>
<dbReference type="RefSeq" id="WP_176367803.1">
    <property type="nucleotide sequence ID" value="NZ_VOMC01000023.1"/>
</dbReference>
<evidence type="ECO:0000313" key="1">
    <source>
        <dbReference type="EMBL" id="NVI06340.1"/>
    </source>
</evidence>
<accession>A0ABX2NQ44</accession>
<protein>
    <submittedName>
        <fullName evidence="1">Uncharacterized protein</fullName>
    </submittedName>
</protein>
<reference evidence="1 2" key="1">
    <citation type="submission" date="2019-08" db="EMBL/GenBank/DDBJ databases">
        <title>Paraburkholderia simonii sp. nov. and P. youngii sp. nov. Brazilian and Mexican Mimosa-associated rhizobia.</title>
        <authorList>
            <person name="Mavima L."/>
            <person name="Beukes C.W."/>
            <person name="Palmer M."/>
            <person name="De Meyer S.E."/>
            <person name="James E.K."/>
            <person name="Maluk M."/>
            <person name="Avontuur J.R."/>
            <person name="Chan W.Y."/>
            <person name="Venter S.N."/>
            <person name="Steenkamp E.T."/>
        </authorList>
    </citation>
    <scope>NUCLEOTIDE SEQUENCE [LARGE SCALE GENOMIC DNA]</scope>
    <source>
        <strain evidence="1 2">JPY454</strain>
    </source>
</reference>
<keyword evidence="2" id="KW-1185">Reference proteome</keyword>
<evidence type="ECO:0000313" key="2">
    <source>
        <dbReference type="Proteomes" id="UP000821598"/>
    </source>
</evidence>
<comment type="caution">
    <text evidence="1">The sequence shown here is derived from an EMBL/GenBank/DDBJ whole genome shotgun (WGS) entry which is preliminary data.</text>
</comment>
<dbReference type="EMBL" id="VOMC01000023">
    <property type="protein sequence ID" value="NVI06340.1"/>
    <property type="molecule type" value="Genomic_DNA"/>
</dbReference>